<dbReference type="RefSeq" id="WP_133958232.1">
    <property type="nucleotide sequence ID" value="NZ_SORI01000015.1"/>
</dbReference>
<feature type="signal peptide" evidence="2">
    <location>
        <begin position="1"/>
        <end position="26"/>
    </location>
</feature>
<dbReference type="AlphaFoldDB" id="A0A4R8M2X4"/>
<feature type="region of interest" description="Disordered" evidence="1">
    <location>
        <begin position="121"/>
        <end position="140"/>
    </location>
</feature>
<name>A0A4R8M2X4_9BACT</name>
<proteinExistence type="predicted"/>
<evidence type="ECO:0000313" key="4">
    <source>
        <dbReference type="Proteomes" id="UP000295066"/>
    </source>
</evidence>
<keyword evidence="2" id="KW-0732">Signal</keyword>
<accession>A0A4R8M2X4</accession>
<reference evidence="3 4" key="1">
    <citation type="submission" date="2019-03" db="EMBL/GenBank/DDBJ databases">
        <title>Genomic Encyclopedia of Type Strains, Phase IV (KMG-IV): sequencing the most valuable type-strain genomes for metagenomic binning, comparative biology and taxonomic classification.</title>
        <authorList>
            <person name="Goeker M."/>
        </authorList>
    </citation>
    <scope>NUCLEOTIDE SEQUENCE [LARGE SCALE GENOMIC DNA]</scope>
    <source>
        <strain evidence="3 4">DSM 25964</strain>
    </source>
</reference>
<gene>
    <name evidence="3" type="ORF">C8D99_11573</name>
</gene>
<dbReference type="EMBL" id="SORI01000015">
    <property type="protein sequence ID" value="TDY58055.1"/>
    <property type="molecule type" value="Genomic_DNA"/>
</dbReference>
<comment type="caution">
    <text evidence="3">The sequence shown here is derived from an EMBL/GenBank/DDBJ whole genome shotgun (WGS) entry which is preliminary data.</text>
</comment>
<organism evidence="3 4">
    <name type="scientific">Aminivibrio pyruvatiphilus</name>
    <dbReference type="NCBI Taxonomy" id="1005740"/>
    <lineage>
        <taxon>Bacteria</taxon>
        <taxon>Thermotogati</taxon>
        <taxon>Synergistota</taxon>
        <taxon>Synergistia</taxon>
        <taxon>Synergistales</taxon>
        <taxon>Aminobacteriaceae</taxon>
        <taxon>Aminivibrio</taxon>
    </lineage>
</organism>
<feature type="chain" id="PRO_5020692844" description="Outer membrane efflux protein" evidence="2">
    <location>
        <begin position="27"/>
        <end position="525"/>
    </location>
</feature>
<protein>
    <recommendedName>
        <fullName evidence="5">Outer membrane efflux protein</fullName>
    </recommendedName>
</protein>
<sequence length="525" mass="58980">MKVRKILNCRGTVVILLMGAFLLAGAGGTASQEQEARMPTYEEVAVEVEKRLADAEQKILAGVAAVEELLKSSKTDASQMTGKWNEIREQSFASPVMKELAQLRPLLKLTIDRGLHEAVQASRDRMNKGNAPVPPSSGKAGITLPIARDIHRDAEELLGFAQEIQSVGEAVAWTLKVNRHIEALEFDIGNAPARVGAYVDDMKLMSASLVDIRRKANQALENYSRNQGSLPELRGEMERYLTQTMTMKYKTQNAAVSLVNTSKYLEPEAGYVIPATELKRMEVLAEYWKDGKNLYPLLRQDIADGVARWAPHPKAKWANYLESKKEFNKVYAPLLQGNLFQGIPLFEGKKYTELSGVVLDTEMTLRTVIAAIAGQEKNVEIRRSALTQDNVLTRKEQEEIRKLEAMYGPEREKSLKNAVYKAAGGYAKVVELERFLENSDIKDGAYAKVKEELDALLKRRHPEQQAADSAMQTFYRQLPEAQKRVDTIIADHGKRKRDLGLQPLLKEAKLAKEKQFDTLKPRSQW</sequence>
<evidence type="ECO:0000256" key="1">
    <source>
        <dbReference type="SAM" id="MobiDB-lite"/>
    </source>
</evidence>
<evidence type="ECO:0000313" key="3">
    <source>
        <dbReference type="EMBL" id="TDY58055.1"/>
    </source>
</evidence>
<evidence type="ECO:0000256" key="2">
    <source>
        <dbReference type="SAM" id="SignalP"/>
    </source>
</evidence>
<keyword evidence="4" id="KW-1185">Reference proteome</keyword>
<evidence type="ECO:0008006" key="5">
    <source>
        <dbReference type="Google" id="ProtNLM"/>
    </source>
</evidence>
<dbReference type="Proteomes" id="UP000295066">
    <property type="component" value="Unassembled WGS sequence"/>
</dbReference>